<dbReference type="InterPro" id="IPR032350">
    <property type="entry name" value="Nbr1_FW"/>
</dbReference>
<dbReference type="Gene3D" id="2.60.40.10">
    <property type="entry name" value="Immunoglobulins"/>
    <property type="match status" value="1"/>
</dbReference>
<evidence type="ECO:0000313" key="2">
    <source>
        <dbReference type="EMBL" id="HGS22251.1"/>
    </source>
</evidence>
<dbReference type="AlphaFoldDB" id="A0A7C4KKI6"/>
<reference evidence="2" key="1">
    <citation type="journal article" date="2020" name="mSystems">
        <title>Genome- and Community-Level Interaction Insights into Carbon Utilization and Element Cycling Functions of Hydrothermarchaeota in Hydrothermal Sediment.</title>
        <authorList>
            <person name="Zhou Z."/>
            <person name="Liu Y."/>
            <person name="Xu W."/>
            <person name="Pan J."/>
            <person name="Luo Z.H."/>
            <person name="Li M."/>
        </authorList>
    </citation>
    <scope>NUCLEOTIDE SEQUENCE [LARGE SCALE GENOMIC DNA]</scope>
    <source>
        <strain evidence="2">SpSt-573</strain>
    </source>
</reference>
<proteinExistence type="predicted"/>
<dbReference type="EMBL" id="DSYK01000508">
    <property type="protein sequence ID" value="HGS22251.1"/>
    <property type="molecule type" value="Genomic_DNA"/>
</dbReference>
<sequence>MASYAYLTRKKEPGAFPGPYSGGTVMLFQWLSRIPRILAGLAAAAVIAASLPQAALAASVPTITILSVKAGESVKVRGENFPKNTDFTVRMDVIGNQGIGGTVVATTNSASGSFEAEYAIPAGLKNERTIAIRLESASGWFSYNWFTNNTSSPTATPAPLTGGGKPYIDIVGVEKNKTVTVQANRFPAGQTFTVRVGPFKDFFKKYVETGTIYSGNGGSFKFSVNLPESVKDVDMITIRLDSKQGAYAFNAFKNVNSGTVVIVDPPQQPTGTACSITATAPSKTLKPREDFDATWTVKNTGSKNWEMTSVDYKYISGSEMQKYGKAFDFKQTVKPGESIKIMVDMLAPDKAGTYTTTWAIVQGSATLCSLPLTIVVK</sequence>
<gene>
    <name evidence="2" type="ORF">ENT37_10320</name>
</gene>
<evidence type="ECO:0000259" key="1">
    <source>
        <dbReference type="Pfam" id="PF16158"/>
    </source>
</evidence>
<name>A0A7C4KKI6_9CHLR</name>
<protein>
    <recommendedName>
        <fullName evidence="1">Nbr1 FW domain-containing protein</fullName>
    </recommendedName>
</protein>
<feature type="domain" description="Nbr1 FW" evidence="1">
    <location>
        <begin position="283"/>
        <end position="363"/>
    </location>
</feature>
<comment type="caution">
    <text evidence="2">The sequence shown here is derived from an EMBL/GenBank/DDBJ whole genome shotgun (WGS) entry which is preliminary data.</text>
</comment>
<dbReference type="Pfam" id="PF16158">
    <property type="entry name" value="N_BRCA1_IG"/>
    <property type="match status" value="1"/>
</dbReference>
<organism evidence="2">
    <name type="scientific">Anaerolinea thermolimosa</name>
    <dbReference type="NCBI Taxonomy" id="229919"/>
    <lineage>
        <taxon>Bacteria</taxon>
        <taxon>Bacillati</taxon>
        <taxon>Chloroflexota</taxon>
        <taxon>Anaerolineae</taxon>
        <taxon>Anaerolineales</taxon>
        <taxon>Anaerolineaceae</taxon>
        <taxon>Anaerolinea</taxon>
    </lineage>
</organism>
<accession>A0A7C4KKI6</accession>
<dbReference type="InterPro" id="IPR013783">
    <property type="entry name" value="Ig-like_fold"/>
</dbReference>